<evidence type="ECO:0000256" key="1">
    <source>
        <dbReference type="SAM" id="MobiDB-lite"/>
    </source>
</evidence>
<accession>A0ABQ7JH09</accession>
<dbReference type="PANTHER" id="PTHR43628:SF1">
    <property type="entry name" value="CHITIN SYNTHASE REGULATORY FACTOR 2-RELATED"/>
    <property type="match status" value="1"/>
</dbReference>
<feature type="region of interest" description="Disordered" evidence="1">
    <location>
        <begin position="1"/>
        <end position="23"/>
    </location>
</feature>
<organism evidence="2 3">
    <name type="scientific">Linnemannia gamsii</name>
    <dbReference type="NCBI Taxonomy" id="64522"/>
    <lineage>
        <taxon>Eukaryota</taxon>
        <taxon>Fungi</taxon>
        <taxon>Fungi incertae sedis</taxon>
        <taxon>Mucoromycota</taxon>
        <taxon>Mortierellomycotina</taxon>
        <taxon>Mortierellomycetes</taxon>
        <taxon>Mortierellales</taxon>
        <taxon>Mortierellaceae</taxon>
        <taxon>Linnemannia</taxon>
    </lineage>
</organism>
<dbReference type="Gene3D" id="1.25.40.10">
    <property type="entry name" value="Tetratricopeptide repeat domain"/>
    <property type="match status" value="1"/>
</dbReference>
<proteinExistence type="predicted"/>
<dbReference type="InterPro" id="IPR052945">
    <property type="entry name" value="Mitotic_Regulator"/>
</dbReference>
<dbReference type="Proteomes" id="UP001194696">
    <property type="component" value="Unassembled WGS sequence"/>
</dbReference>
<keyword evidence="3" id="KW-1185">Reference proteome</keyword>
<evidence type="ECO:0000313" key="2">
    <source>
        <dbReference type="EMBL" id="KAG0270305.1"/>
    </source>
</evidence>
<evidence type="ECO:0000313" key="3">
    <source>
        <dbReference type="Proteomes" id="UP001194696"/>
    </source>
</evidence>
<sequence>MLTDTDVDSGTSPSDDNRPQLHGAQISTTAIYQDFAQTSARAALGDKDAQIALGDMYREAKGVQQDYQAAMGWYRRAADQGDAIGLRRIGYLYALGLGVAQDHQKAMEWF</sequence>
<protein>
    <recommendedName>
        <fullName evidence="4">Sel1 repeat family protein</fullName>
    </recommendedName>
</protein>
<feature type="non-terminal residue" evidence="2">
    <location>
        <position position="110"/>
    </location>
</feature>
<name>A0ABQ7JH09_9FUNG</name>
<reference evidence="2 3" key="1">
    <citation type="journal article" date="2020" name="Fungal Divers.">
        <title>Resolving the Mortierellaceae phylogeny through synthesis of multi-gene phylogenetics and phylogenomics.</title>
        <authorList>
            <person name="Vandepol N."/>
            <person name="Liber J."/>
            <person name="Desiro A."/>
            <person name="Na H."/>
            <person name="Kennedy M."/>
            <person name="Barry K."/>
            <person name="Grigoriev I.V."/>
            <person name="Miller A.N."/>
            <person name="O'Donnell K."/>
            <person name="Stajich J.E."/>
            <person name="Bonito G."/>
        </authorList>
    </citation>
    <scope>NUCLEOTIDE SEQUENCE [LARGE SCALE GENOMIC DNA]</scope>
    <source>
        <strain evidence="2 3">AD045</strain>
    </source>
</reference>
<dbReference type="InterPro" id="IPR011990">
    <property type="entry name" value="TPR-like_helical_dom_sf"/>
</dbReference>
<evidence type="ECO:0008006" key="4">
    <source>
        <dbReference type="Google" id="ProtNLM"/>
    </source>
</evidence>
<dbReference type="SMART" id="SM00671">
    <property type="entry name" value="SEL1"/>
    <property type="match status" value="2"/>
</dbReference>
<gene>
    <name evidence="2" type="ORF">BGZ96_006320</name>
</gene>
<dbReference type="SUPFAM" id="SSF81901">
    <property type="entry name" value="HCP-like"/>
    <property type="match status" value="1"/>
</dbReference>
<comment type="caution">
    <text evidence="2">The sequence shown here is derived from an EMBL/GenBank/DDBJ whole genome shotgun (WGS) entry which is preliminary data.</text>
</comment>
<dbReference type="EMBL" id="JAAAIM010003046">
    <property type="protein sequence ID" value="KAG0270305.1"/>
    <property type="molecule type" value="Genomic_DNA"/>
</dbReference>
<dbReference type="InterPro" id="IPR006597">
    <property type="entry name" value="Sel1-like"/>
</dbReference>
<dbReference type="PANTHER" id="PTHR43628">
    <property type="entry name" value="ACTIVATOR OF C KINASE PROTEIN 1-RELATED"/>
    <property type="match status" value="1"/>
</dbReference>
<dbReference type="Pfam" id="PF08238">
    <property type="entry name" value="Sel1"/>
    <property type="match status" value="2"/>
</dbReference>